<protein>
    <submittedName>
        <fullName evidence="1">Uncharacterized protein</fullName>
    </submittedName>
</protein>
<comment type="caution">
    <text evidence="1">The sequence shown here is derived from an EMBL/GenBank/DDBJ whole genome shotgun (WGS) entry which is preliminary data.</text>
</comment>
<evidence type="ECO:0000313" key="2">
    <source>
        <dbReference type="Proteomes" id="UP000324222"/>
    </source>
</evidence>
<keyword evidence="2" id="KW-1185">Reference proteome</keyword>
<proteinExistence type="predicted"/>
<organism evidence="1 2">
    <name type="scientific">Portunus trituberculatus</name>
    <name type="common">Swimming crab</name>
    <name type="synonym">Neptunus trituberculatus</name>
    <dbReference type="NCBI Taxonomy" id="210409"/>
    <lineage>
        <taxon>Eukaryota</taxon>
        <taxon>Metazoa</taxon>
        <taxon>Ecdysozoa</taxon>
        <taxon>Arthropoda</taxon>
        <taxon>Crustacea</taxon>
        <taxon>Multicrustacea</taxon>
        <taxon>Malacostraca</taxon>
        <taxon>Eumalacostraca</taxon>
        <taxon>Eucarida</taxon>
        <taxon>Decapoda</taxon>
        <taxon>Pleocyemata</taxon>
        <taxon>Brachyura</taxon>
        <taxon>Eubrachyura</taxon>
        <taxon>Portunoidea</taxon>
        <taxon>Portunidae</taxon>
        <taxon>Portuninae</taxon>
        <taxon>Portunus</taxon>
    </lineage>
</organism>
<dbReference type="Proteomes" id="UP000324222">
    <property type="component" value="Unassembled WGS sequence"/>
</dbReference>
<evidence type="ECO:0000313" key="1">
    <source>
        <dbReference type="EMBL" id="MPC49967.1"/>
    </source>
</evidence>
<accession>A0A5B7FX14</accession>
<gene>
    <name evidence="1" type="ORF">E2C01_043783</name>
</gene>
<sequence length="115" mass="12801">MDTRFHLLEIKIPPPCEDEEKFILSQSQLESLVSRTCTKCWGIKTMEATNNSFDASITVTCSTCGDSYTRVTPCHLVDDAGKERHLTELNCKLVYDVLSDLDCAGLNRIAQGLSI</sequence>
<reference evidence="1 2" key="1">
    <citation type="submission" date="2019-05" db="EMBL/GenBank/DDBJ databases">
        <title>Another draft genome of Portunus trituberculatus and its Hox gene families provides insights of decapod evolution.</title>
        <authorList>
            <person name="Jeong J.-H."/>
            <person name="Song I."/>
            <person name="Kim S."/>
            <person name="Choi T."/>
            <person name="Kim D."/>
            <person name="Ryu S."/>
            <person name="Kim W."/>
        </authorList>
    </citation>
    <scope>NUCLEOTIDE SEQUENCE [LARGE SCALE GENOMIC DNA]</scope>
    <source>
        <tissue evidence="1">Muscle</tissue>
    </source>
</reference>
<name>A0A5B7FX14_PORTR</name>
<dbReference type="EMBL" id="VSRR010009207">
    <property type="protein sequence ID" value="MPC49967.1"/>
    <property type="molecule type" value="Genomic_DNA"/>
</dbReference>
<dbReference type="AlphaFoldDB" id="A0A5B7FX14"/>